<evidence type="ECO:0000313" key="2">
    <source>
        <dbReference type="EMBL" id="KAG2201245.1"/>
    </source>
</evidence>
<name>A0A8H7UZ78_9FUNG</name>
<sequence>MASDDLTPVERKRMCAGLSGVIDISDYSHQGHRSLFIISQWKIIKECNARFKRSFFQPRLDSDLHSVYIVWDIIHKTLAQDHNIFHARKTFNHLSSENHTNEYTFKQLQIIDHILDSFDNKQYILNPAKTTKFTERDYESTIWSGESVEETTKKKAQQYGSDKNIIGFKVDIRLIHDHEDLEIDLVSIDISLPFPDDAKVCHDESKLLRESAISTETIHHLLNDDYVYTWTIRVSGLTAILSKVLYDDERQIYVNIYQFTLIFPTCISDLEDWKDSLESLFKFKEDVERIANKVQKELKHTQRCIYRSEDISPERKLAPTPSVYFTPPRNEAHRSV</sequence>
<organism evidence="2 3">
    <name type="scientific">Mucor saturninus</name>
    <dbReference type="NCBI Taxonomy" id="64648"/>
    <lineage>
        <taxon>Eukaryota</taxon>
        <taxon>Fungi</taxon>
        <taxon>Fungi incertae sedis</taxon>
        <taxon>Mucoromycota</taxon>
        <taxon>Mucoromycotina</taxon>
        <taxon>Mucoromycetes</taxon>
        <taxon>Mucorales</taxon>
        <taxon>Mucorineae</taxon>
        <taxon>Mucoraceae</taxon>
        <taxon>Mucor</taxon>
    </lineage>
</organism>
<reference evidence="2" key="1">
    <citation type="submission" date="2020-12" db="EMBL/GenBank/DDBJ databases">
        <title>Metabolic potential, ecology and presence of endohyphal bacteria is reflected in genomic diversity of Mucoromycotina.</title>
        <authorList>
            <person name="Muszewska A."/>
            <person name="Okrasinska A."/>
            <person name="Steczkiewicz K."/>
            <person name="Drgas O."/>
            <person name="Orlowska M."/>
            <person name="Perlinska-Lenart U."/>
            <person name="Aleksandrzak-Piekarczyk T."/>
            <person name="Szatraj K."/>
            <person name="Zielenkiewicz U."/>
            <person name="Pilsyk S."/>
            <person name="Malc E."/>
            <person name="Mieczkowski P."/>
            <person name="Kruszewska J.S."/>
            <person name="Biernat P."/>
            <person name="Pawlowska J."/>
        </authorList>
    </citation>
    <scope>NUCLEOTIDE SEQUENCE</scope>
    <source>
        <strain evidence="2">WA0000017839</strain>
    </source>
</reference>
<dbReference type="EMBL" id="JAEPRD010000073">
    <property type="protein sequence ID" value="KAG2201245.1"/>
    <property type="molecule type" value="Genomic_DNA"/>
</dbReference>
<comment type="caution">
    <text evidence="2">The sequence shown here is derived from an EMBL/GenBank/DDBJ whole genome shotgun (WGS) entry which is preliminary data.</text>
</comment>
<dbReference type="AlphaFoldDB" id="A0A8H7UZ78"/>
<dbReference type="Proteomes" id="UP000603453">
    <property type="component" value="Unassembled WGS sequence"/>
</dbReference>
<gene>
    <name evidence="2" type="ORF">INT47_006748</name>
</gene>
<evidence type="ECO:0000313" key="3">
    <source>
        <dbReference type="Proteomes" id="UP000603453"/>
    </source>
</evidence>
<keyword evidence="3" id="KW-1185">Reference proteome</keyword>
<feature type="region of interest" description="Disordered" evidence="1">
    <location>
        <begin position="317"/>
        <end position="336"/>
    </location>
</feature>
<evidence type="ECO:0000256" key="1">
    <source>
        <dbReference type="SAM" id="MobiDB-lite"/>
    </source>
</evidence>
<dbReference type="OrthoDB" id="2255497at2759"/>
<accession>A0A8H7UZ78</accession>
<protein>
    <submittedName>
        <fullName evidence="2">Uncharacterized protein</fullName>
    </submittedName>
</protein>
<proteinExistence type="predicted"/>